<proteinExistence type="predicted"/>
<dbReference type="Proteomes" id="UP000299102">
    <property type="component" value="Unassembled WGS sequence"/>
</dbReference>
<accession>A0A4C1UDW3</accession>
<gene>
    <name evidence="1" type="ORF">EVAR_9418_1</name>
</gene>
<sequence length="109" mass="11788">MVGIECGIKISTKSLFEIGITNSAEYQEEAASTRSARNLRRLYGEPGHAFTAMLCWTASSIFCTRSFIVAIAQAHEAYSTIGLIPATYMVLTTSGFKPHVTLAAQAKPL</sequence>
<dbReference type="AlphaFoldDB" id="A0A4C1UDW3"/>
<organism evidence="1 2">
    <name type="scientific">Eumeta variegata</name>
    <name type="common">Bagworm moth</name>
    <name type="synonym">Eumeta japonica</name>
    <dbReference type="NCBI Taxonomy" id="151549"/>
    <lineage>
        <taxon>Eukaryota</taxon>
        <taxon>Metazoa</taxon>
        <taxon>Ecdysozoa</taxon>
        <taxon>Arthropoda</taxon>
        <taxon>Hexapoda</taxon>
        <taxon>Insecta</taxon>
        <taxon>Pterygota</taxon>
        <taxon>Neoptera</taxon>
        <taxon>Endopterygota</taxon>
        <taxon>Lepidoptera</taxon>
        <taxon>Glossata</taxon>
        <taxon>Ditrysia</taxon>
        <taxon>Tineoidea</taxon>
        <taxon>Psychidae</taxon>
        <taxon>Oiketicinae</taxon>
        <taxon>Eumeta</taxon>
    </lineage>
</organism>
<comment type="caution">
    <text evidence="1">The sequence shown here is derived from an EMBL/GenBank/DDBJ whole genome shotgun (WGS) entry which is preliminary data.</text>
</comment>
<evidence type="ECO:0000313" key="2">
    <source>
        <dbReference type="Proteomes" id="UP000299102"/>
    </source>
</evidence>
<keyword evidence="2" id="KW-1185">Reference proteome</keyword>
<protein>
    <submittedName>
        <fullName evidence="1">Uncharacterized protein</fullName>
    </submittedName>
</protein>
<dbReference type="EMBL" id="BGZK01000160">
    <property type="protein sequence ID" value="GBP24320.1"/>
    <property type="molecule type" value="Genomic_DNA"/>
</dbReference>
<reference evidence="1 2" key="1">
    <citation type="journal article" date="2019" name="Commun. Biol.">
        <title>The bagworm genome reveals a unique fibroin gene that provides high tensile strength.</title>
        <authorList>
            <person name="Kono N."/>
            <person name="Nakamura H."/>
            <person name="Ohtoshi R."/>
            <person name="Tomita M."/>
            <person name="Numata K."/>
            <person name="Arakawa K."/>
        </authorList>
    </citation>
    <scope>NUCLEOTIDE SEQUENCE [LARGE SCALE GENOMIC DNA]</scope>
</reference>
<evidence type="ECO:0000313" key="1">
    <source>
        <dbReference type="EMBL" id="GBP24320.1"/>
    </source>
</evidence>
<name>A0A4C1UDW3_EUMVA</name>